<protein>
    <submittedName>
        <fullName evidence="2">Uncharacterized protein</fullName>
    </submittedName>
</protein>
<dbReference type="EMBL" id="JARBHB010000002">
    <property type="protein sequence ID" value="KAJ8891695.1"/>
    <property type="molecule type" value="Genomic_DNA"/>
</dbReference>
<proteinExistence type="predicted"/>
<gene>
    <name evidence="2" type="ORF">PR048_004224</name>
</gene>
<keyword evidence="3" id="KW-1185">Reference proteome</keyword>
<keyword evidence="1" id="KW-1133">Transmembrane helix</keyword>
<reference evidence="2 3" key="1">
    <citation type="submission" date="2023-02" db="EMBL/GenBank/DDBJ databases">
        <title>LHISI_Scaffold_Assembly.</title>
        <authorList>
            <person name="Stuart O.P."/>
            <person name="Cleave R."/>
            <person name="Magrath M.J.L."/>
            <person name="Mikheyev A.S."/>
        </authorList>
    </citation>
    <scope>NUCLEOTIDE SEQUENCE [LARGE SCALE GENOMIC DNA]</scope>
    <source>
        <strain evidence="2">Daus_M_001</strain>
        <tissue evidence="2">Leg muscle</tissue>
    </source>
</reference>
<sequence length="219" mass="24475">MLNPHMPPEDLHDTVVLTLTDGLGPAWKVWRRRRFVLVFIVFFGQIIKVILRVNLSIAIVVMTEEHPVITSNGAEVHVSTTLPVKDTIFNEQGEVNPRSWCWLMCRTSECNGMAVPAAQVFTCAEYANMVFAYGEAQGSDAVMAGSYCEHKIERCQPNHVFRHLHEIGSVQVKRANAGAQGFAVDVLEQVADQPSTSTRRVANTLDFSNWSVRIGLHEQ</sequence>
<keyword evidence="1" id="KW-0812">Transmembrane</keyword>
<keyword evidence="1" id="KW-0472">Membrane</keyword>
<evidence type="ECO:0000313" key="3">
    <source>
        <dbReference type="Proteomes" id="UP001159363"/>
    </source>
</evidence>
<comment type="caution">
    <text evidence="2">The sequence shown here is derived from an EMBL/GenBank/DDBJ whole genome shotgun (WGS) entry which is preliminary data.</text>
</comment>
<evidence type="ECO:0000256" key="1">
    <source>
        <dbReference type="SAM" id="Phobius"/>
    </source>
</evidence>
<feature type="transmembrane region" description="Helical" evidence="1">
    <location>
        <begin position="35"/>
        <end position="62"/>
    </location>
</feature>
<evidence type="ECO:0000313" key="2">
    <source>
        <dbReference type="EMBL" id="KAJ8891695.1"/>
    </source>
</evidence>
<organism evidence="2 3">
    <name type="scientific">Dryococelus australis</name>
    <dbReference type="NCBI Taxonomy" id="614101"/>
    <lineage>
        <taxon>Eukaryota</taxon>
        <taxon>Metazoa</taxon>
        <taxon>Ecdysozoa</taxon>
        <taxon>Arthropoda</taxon>
        <taxon>Hexapoda</taxon>
        <taxon>Insecta</taxon>
        <taxon>Pterygota</taxon>
        <taxon>Neoptera</taxon>
        <taxon>Polyneoptera</taxon>
        <taxon>Phasmatodea</taxon>
        <taxon>Verophasmatodea</taxon>
        <taxon>Anareolatae</taxon>
        <taxon>Phasmatidae</taxon>
        <taxon>Eurycanthinae</taxon>
        <taxon>Dryococelus</taxon>
    </lineage>
</organism>
<dbReference type="Proteomes" id="UP001159363">
    <property type="component" value="Chromosome 2"/>
</dbReference>
<accession>A0ABQ9I4Z6</accession>
<name>A0ABQ9I4Z6_9NEOP</name>